<proteinExistence type="inferred from homology"/>
<evidence type="ECO:0000256" key="3">
    <source>
        <dbReference type="ARBA" id="ARBA00022679"/>
    </source>
</evidence>
<evidence type="ECO:0000256" key="4">
    <source>
        <dbReference type="PIRNR" id="PIRNR037755"/>
    </source>
</evidence>
<dbReference type="GO" id="GO:0032259">
    <property type="term" value="P:methylation"/>
    <property type="evidence" value="ECO:0007669"/>
    <property type="project" value="UniProtKB-KW"/>
</dbReference>
<evidence type="ECO:0000256" key="2">
    <source>
        <dbReference type="ARBA" id="ARBA00022603"/>
    </source>
</evidence>
<protein>
    <recommendedName>
        <fullName evidence="4">tRNA N(3)-methylcytidine methyltransferase</fullName>
        <ecNumber evidence="4">2.1.1.-</ecNumber>
    </recommendedName>
</protein>
<evidence type="ECO:0000313" key="7">
    <source>
        <dbReference type="RefSeq" id="XP_025419569.1"/>
    </source>
</evidence>
<dbReference type="AlphaFoldDB" id="A0A2S2PW48"/>
<dbReference type="RefSeq" id="XP_025419569.1">
    <property type="nucleotide sequence ID" value="XM_025563784.1"/>
</dbReference>
<accession>A0A2S2PW48</accession>
<keyword evidence="2 4" id="KW-0489">Methyltransferase</keyword>
<dbReference type="EC" id="2.1.1.-" evidence="4"/>
<comment type="function">
    <text evidence="4">S-adenosyl-L-methionine-dependent methyltransferase.</text>
</comment>
<dbReference type="EMBL" id="GGMS01000387">
    <property type="protein sequence ID" value="MBY69590.1"/>
    <property type="molecule type" value="Transcribed_RNA"/>
</dbReference>
<dbReference type="CDD" id="cd02440">
    <property type="entry name" value="AdoMet_MTases"/>
    <property type="match status" value="1"/>
</dbReference>
<dbReference type="SUPFAM" id="SSF53335">
    <property type="entry name" value="S-adenosyl-L-methionine-dependent methyltransferases"/>
    <property type="match status" value="1"/>
</dbReference>
<evidence type="ECO:0000313" key="6">
    <source>
        <dbReference type="Proteomes" id="UP000694846"/>
    </source>
</evidence>
<organism evidence="5">
    <name type="scientific">Sipha flava</name>
    <name type="common">yellow sugarcane aphid</name>
    <dbReference type="NCBI Taxonomy" id="143950"/>
    <lineage>
        <taxon>Eukaryota</taxon>
        <taxon>Metazoa</taxon>
        <taxon>Ecdysozoa</taxon>
        <taxon>Arthropoda</taxon>
        <taxon>Hexapoda</taxon>
        <taxon>Insecta</taxon>
        <taxon>Pterygota</taxon>
        <taxon>Neoptera</taxon>
        <taxon>Paraneoptera</taxon>
        <taxon>Hemiptera</taxon>
        <taxon>Sternorrhyncha</taxon>
        <taxon>Aphidomorpha</taxon>
        <taxon>Aphidoidea</taxon>
        <taxon>Aphididae</taxon>
        <taxon>Sipha</taxon>
    </lineage>
</organism>
<name>A0A2S2PW48_9HEMI</name>
<sequence length="298" mass="35145">MADSGERFKRKQFGNRFLKNEDDVFKHNAWDNVEWDEDQENQALSQVCEHVKTKMTLEKSIDLENNADQHWDNFYSVHQEKFFKNRCWLFTEFPEIKSLKDEKSSCILEVGCGVGNSVFPILSHCSGTNVHVYCCDFSSNAIKILKENSEYNEEHCTAFVCDITNDDWNPPFALESLDIILLVFVLSAVKPEKLKHVVRKFYEYLKPGGIILFRDYGRYDMAQLRFKEGRCISENYYSRGDGTLVYFFTQDDLKNLFVDAGFEEVQNLIDRRMQVNRGKQLKMYRVWIQCKYRKPISK</sequence>
<dbReference type="Gene3D" id="3.40.50.150">
    <property type="entry name" value="Vaccinia Virus protein VP39"/>
    <property type="match status" value="1"/>
</dbReference>
<reference evidence="7" key="2">
    <citation type="submission" date="2025-04" db="UniProtKB">
        <authorList>
            <consortium name="RefSeq"/>
        </authorList>
    </citation>
    <scope>IDENTIFICATION</scope>
    <source>
        <tissue evidence="7">Whole body</tissue>
    </source>
</reference>
<comment type="similarity">
    <text evidence="1 4">Belongs to the methyltransferase superfamily. METL family.</text>
</comment>
<keyword evidence="3 4" id="KW-0808">Transferase</keyword>
<dbReference type="PANTHER" id="PTHR22809">
    <property type="entry name" value="METHYLTRANSFERASE-RELATED"/>
    <property type="match status" value="1"/>
</dbReference>
<dbReference type="InterPro" id="IPR029063">
    <property type="entry name" value="SAM-dependent_MTases_sf"/>
</dbReference>
<dbReference type="PIRSF" id="PIRSF037755">
    <property type="entry name" value="Mettl2_prd"/>
    <property type="match status" value="1"/>
</dbReference>
<evidence type="ECO:0000313" key="5">
    <source>
        <dbReference type="EMBL" id="MBY69590.1"/>
    </source>
</evidence>
<reference evidence="5" key="1">
    <citation type="submission" date="2018-04" db="EMBL/GenBank/DDBJ databases">
        <title>Transcriptome assembly of Sipha flava.</title>
        <authorList>
            <person name="Scully E.D."/>
            <person name="Geib S.M."/>
            <person name="Palmer N.A."/>
            <person name="Koch K."/>
            <person name="Bradshaw J."/>
            <person name="Heng-Moss T."/>
            <person name="Sarath G."/>
        </authorList>
    </citation>
    <scope>NUCLEOTIDE SEQUENCE</scope>
</reference>
<dbReference type="PANTHER" id="PTHR22809:SF11">
    <property type="entry name" value="TRNA N(3)-METHYLCYTIDINE METHYLTRANSFERASE METTL2"/>
    <property type="match status" value="1"/>
</dbReference>
<gene>
    <name evidence="5" type="primary">mettl2a</name>
    <name evidence="7" type="synonym">LOC112689907</name>
    <name evidence="5" type="ORF">g.150681</name>
</gene>
<dbReference type="FunFam" id="3.40.50.150:FF:000298">
    <property type="entry name" value="Methyltransferase-like protein"/>
    <property type="match status" value="1"/>
</dbReference>
<evidence type="ECO:0000256" key="1">
    <source>
        <dbReference type="ARBA" id="ARBA00009725"/>
    </source>
</evidence>
<dbReference type="OrthoDB" id="417697at2759"/>
<dbReference type="Proteomes" id="UP000694846">
    <property type="component" value="Unplaced"/>
</dbReference>
<dbReference type="Pfam" id="PF13489">
    <property type="entry name" value="Methyltransf_23"/>
    <property type="match status" value="1"/>
</dbReference>
<dbReference type="InterPro" id="IPR026113">
    <property type="entry name" value="METTL2/6/8-like"/>
</dbReference>
<dbReference type="GO" id="GO:0052735">
    <property type="term" value="F:tRNA (cytidine-3-)-methyltransferase activity"/>
    <property type="evidence" value="ECO:0007669"/>
    <property type="project" value="TreeGrafter"/>
</dbReference>
<keyword evidence="6" id="KW-1185">Reference proteome</keyword>